<evidence type="ECO:0000313" key="1">
    <source>
        <dbReference type="EMBL" id="TNN84246.1"/>
    </source>
</evidence>
<reference evidence="1 2" key="1">
    <citation type="submission" date="2019-03" db="EMBL/GenBank/DDBJ databases">
        <title>First draft genome of Liparis tanakae, snailfish: a comprehensive survey of snailfish specific genes.</title>
        <authorList>
            <person name="Kim W."/>
            <person name="Song I."/>
            <person name="Jeong J.-H."/>
            <person name="Kim D."/>
            <person name="Kim S."/>
            <person name="Ryu S."/>
            <person name="Song J.Y."/>
            <person name="Lee S.K."/>
        </authorList>
    </citation>
    <scope>NUCLEOTIDE SEQUENCE [LARGE SCALE GENOMIC DNA]</scope>
    <source>
        <tissue evidence="1">Muscle</tissue>
    </source>
</reference>
<organism evidence="1 2">
    <name type="scientific">Liparis tanakae</name>
    <name type="common">Tanaka's snailfish</name>
    <dbReference type="NCBI Taxonomy" id="230148"/>
    <lineage>
        <taxon>Eukaryota</taxon>
        <taxon>Metazoa</taxon>
        <taxon>Chordata</taxon>
        <taxon>Craniata</taxon>
        <taxon>Vertebrata</taxon>
        <taxon>Euteleostomi</taxon>
        <taxon>Actinopterygii</taxon>
        <taxon>Neopterygii</taxon>
        <taxon>Teleostei</taxon>
        <taxon>Neoteleostei</taxon>
        <taxon>Acanthomorphata</taxon>
        <taxon>Eupercaria</taxon>
        <taxon>Perciformes</taxon>
        <taxon>Cottioidei</taxon>
        <taxon>Cottales</taxon>
        <taxon>Liparidae</taxon>
        <taxon>Liparis</taxon>
    </lineage>
</organism>
<accession>A0A4Z2J237</accession>
<gene>
    <name evidence="1" type="ORF">EYF80_005573</name>
</gene>
<name>A0A4Z2J237_9TELE</name>
<dbReference type="Proteomes" id="UP000314294">
    <property type="component" value="Unassembled WGS sequence"/>
</dbReference>
<dbReference type="AlphaFoldDB" id="A0A4Z2J237"/>
<evidence type="ECO:0000313" key="2">
    <source>
        <dbReference type="Proteomes" id="UP000314294"/>
    </source>
</evidence>
<dbReference type="EMBL" id="SRLO01000028">
    <property type="protein sequence ID" value="TNN84246.1"/>
    <property type="molecule type" value="Genomic_DNA"/>
</dbReference>
<comment type="caution">
    <text evidence="1">The sequence shown here is derived from an EMBL/GenBank/DDBJ whole genome shotgun (WGS) entry which is preliminary data.</text>
</comment>
<proteinExistence type="predicted"/>
<sequence>MPSSHSECFVFVPMLLDLQPVMDLFSPSPVGSVHNTGTVKLCRRSQKTILHCITLMSFPPVDTR</sequence>
<protein>
    <submittedName>
        <fullName evidence="1">Uncharacterized protein</fullName>
    </submittedName>
</protein>
<keyword evidence="2" id="KW-1185">Reference proteome</keyword>